<keyword evidence="12" id="KW-0325">Glycoprotein</keyword>
<dbReference type="GO" id="GO:0005886">
    <property type="term" value="C:plasma membrane"/>
    <property type="evidence" value="ECO:0007669"/>
    <property type="project" value="UniProtKB-SubCell"/>
</dbReference>
<gene>
    <name evidence="17" type="ORF">M231_00279</name>
</gene>
<evidence type="ECO:0000256" key="10">
    <source>
        <dbReference type="ARBA" id="ARBA00023065"/>
    </source>
</evidence>
<dbReference type="EC" id="1.16.1.9" evidence="3"/>
<dbReference type="PANTHER" id="PTHR32361:SF9">
    <property type="entry name" value="FERRIC REDUCTASE TRANSMEMBRANE COMPONENT 3-RELATED"/>
    <property type="match status" value="1"/>
</dbReference>
<comment type="caution">
    <text evidence="17">The sequence shown here is derived from an EMBL/GenBank/DDBJ whole genome shotgun (WGS) entry which is preliminary data.</text>
</comment>
<dbReference type="GO" id="GO:0052851">
    <property type="term" value="F:ferric-chelate reductase (NADPH) activity"/>
    <property type="evidence" value="ECO:0007669"/>
    <property type="project" value="UniProtKB-EC"/>
</dbReference>
<dbReference type="VEuPathDB" id="FungiDB:TREMEDRAFT_58976"/>
<dbReference type="InterPro" id="IPR017927">
    <property type="entry name" value="FAD-bd_FR_type"/>
</dbReference>
<dbReference type="InterPro" id="IPR013130">
    <property type="entry name" value="Fe3_Rdtase_TM_dom"/>
</dbReference>
<name>A0A4Q1BVW4_TREME</name>
<feature type="compositionally biased region" description="Polar residues" evidence="14">
    <location>
        <begin position="811"/>
        <end position="829"/>
    </location>
</feature>
<feature type="transmembrane region" description="Helical" evidence="15">
    <location>
        <begin position="242"/>
        <end position="262"/>
    </location>
</feature>
<evidence type="ECO:0000256" key="2">
    <source>
        <dbReference type="ARBA" id="ARBA00006278"/>
    </source>
</evidence>
<keyword evidence="6 15" id="KW-0812">Transmembrane</keyword>
<dbReference type="InterPro" id="IPR013112">
    <property type="entry name" value="FAD-bd_8"/>
</dbReference>
<comment type="similarity">
    <text evidence="2">Belongs to the ferric reductase (FRE) family.</text>
</comment>
<evidence type="ECO:0000256" key="11">
    <source>
        <dbReference type="ARBA" id="ARBA00023136"/>
    </source>
</evidence>
<keyword evidence="4" id="KW-0813">Transport</keyword>
<feature type="transmembrane region" description="Helical" evidence="15">
    <location>
        <begin position="216"/>
        <end position="235"/>
    </location>
</feature>
<dbReference type="STRING" id="5217.A0A4Q1BVW4"/>
<dbReference type="SFLD" id="SFLDS00052">
    <property type="entry name" value="Ferric_Reductase_Domain"/>
    <property type="match status" value="1"/>
</dbReference>
<feature type="compositionally biased region" description="Basic and acidic residues" evidence="14">
    <location>
        <begin position="730"/>
        <end position="739"/>
    </location>
</feature>
<evidence type="ECO:0000313" key="17">
    <source>
        <dbReference type="EMBL" id="RXK42289.1"/>
    </source>
</evidence>
<feature type="compositionally biased region" description="Basic and acidic residues" evidence="14">
    <location>
        <begin position="621"/>
        <end position="642"/>
    </location>
</feature>
<proteinExistence type="inferred from homology"/>
<feature type="transmembrane region" description="Helical" evidence="15">
    <location>
        <begin position="6"/>
        <end position="26"/>
    </location>
</feature>
<dbReference type="SFLD" id="SFLDG01168">
    <property type="entry name" value="Ferric_reductase_subgroup_(FRE"/>
    <property type="match status" value="1"/>
</dbReference>
<dbReference type="CDD" id="cd06186">
    <property type="entry name" value="NOX_Duox_like_FAD_NADP"/>
    <property type="match status" value="1"/>
</dbReference>
<dbReference type="GO" id="GO:0006879">
    <property type="term" value="P:intracellular iron ion homeostasis"/>
    <property type="evidence" value="ECO:0007669"/>
    <property type="project" value="TreeGrafter"/>
</dbReference>
<dbReference type="VEuPathDB" id="FungiDB:TREMEDRAFT_32173"/>
<dbReference type="GO" id="GO:0015677">
    <property type="term" value="P:copper ion import"/>
    <property type="evidence" value="ECO:0007669"/>
    <property type="project" value="TreeGrafter"/>
</dbReference>
<dbReference type="PANTHER" id="PTHR32361">
    <property type="entry name" value="FERRIC/CUPRIC REDUCTASE TRANSMEMBRANE COMPONENT"/>
    <property type="match status" value="1"/>
</dbReference>
<feature type="compositionally biased region" description="Low complexity" evidence="14">
    <location>
        <begin position="673"/>
        <end position="685"/>
    </location>
</feature>
<feature type="region of interest" description="Disordered" evidence="14">
    <location>
        <begin position="661"/>
        <end position="859"/>
    </location>
</feature>
<evidence type="ECO:0000259" key="16">
    <source>
        <dbReference type="PROSITE" id="PS51384"/>
    </source>
</evidence>
<sequence>MTPVGGLWYWYTTSAILAFFTVINILSQLYRYLSRAHYTEHRSPGFPRIPSLRTSASSSVKPCEEKGIHGRQVGTVSRALRALHVIWEKYVRLNAFKLPWPAWPMNWFMRSVATSEFGVTFIYVVVVMTITFVHTDLNIRTVSSQSAWVAVAQVPLIIALVGKNNLISFLIGVSHEKLNYLHRAAGRVCLVGVWIHFGCMLSMHHGITKVMFEGQMARWGTVGVASFTLMTVLSIRTIRHRLYEFFLVAHICLAVLTLAAFIKHWSAMGPWIYPGFGLWAADRILRVIRLFVLNKLWVVMPSPTGANIPSRATLTLLTPSTVMVSFQTPSRLLTWAAGQHFFVVMPGMTRFPWEAHPFTAATLPARPGQGTGKGELTFIVRVRDGFTKRMKDHVDEERKARGLGPDVQVSVDIPAAVEGPYGESRSLDRYDGVLILTGGSGISYGIAHLMQIVRDAREGKTRVKFVRIIWMVKTRLHLDWISPILLGQVNDIPTSLQIQLHVHVTKQYRPVGAPIPTITFASPRVTLPNDPGQAPRQDLEDYFAQRITEPPRRTSRMSSLSWATFTSHQDPNPLSAPGTPLKLNFQLGETKLPLVPTMKLPRLSVSGPTGRRGSLGFEGWKGLDEKNTNSDRGESKIERHRPEPIVIPTFKWSDTIGEIPRSEDISSTTRNVSKSPRSPLSPLRPQMLRVTSEAPSFHSFQEDDDGRNSGEVSPRHISKPLPETEGTDDEINKDNHDPDNEASDDVPTALLPIPPPRAKLLSSPKSQHRIPVGSLSERRNIGLLLPPSPRKPSGLIVSYLPPDSDPPITHSAPSSPGHNPLNRSISMKRSSSAQSTLSAQSSNSQSHQDGLEKSTLGLNSTSIARSETVRSTISNSSAFAPLPSGALTPALVQAGTKTFAEDARGRRGSALGLERYVHWHEGRADLHASLRELLKDVGKGGRVSVNACGPRGLLVSARETARALGDVKGAWGGESVVDFNAETFGW</sequence>
<evidence type="ECO:0000256" key="1">
    <source>
        <dbReference type="ARBA" id="ARBA00004651"/>
    </source>
</evidence>
<feature type="transmembrane region" description="Helical" evidence="15">
    <location>
        <begin position="184"/>
        <end position="204"/>
    </location>
</feature>
<keyword evidence="10" id="KW-0406">Ion transport</keyword>
<feature type="transmembrane region" description="Helical" evidence="15">
    <location>
        <begin position="117"/>
        <end position="135"/>
    </location>
</feature>
<evidence type="ECO:0000256" key="12">
    <source>
        <dbReference type="ARBA" id="ARBA00023180"/>
    </source>
</evidence>
<dbReference type="GO" id="GO:0006826">
    <property type="term" value="P:iron ion transport"/>
    <property type="evidence" value="ECO:0007669"/>
    <property type="project" value="TreeGrafter"/>
</dbReference>
<organism evidence="17 18">
    <name type="scientific">Tremella mesenterica</name>
    <name type="common">Jelly fungus</name>
    <dbReference type="NCBI Taxonomy" id="5217"/>
    <lineage>
        <taxon>Eukaryota</taxon>
        <taxon>Fungi</taxon>
        <taxon>Dikarya</taxon>
        <taxon>Basidiomycota</taxon>
        <taxon>Agaricomycotina</taxon>
        <taxon>Tremellomycetes</taxon>
        <taxon>Tremellales</taxon>
        <taxon>Tremellaceae</taxon>
        <taxon>Tremella</taxon>
    </lineage>
</organism>
<dbReference type="InterPro" id="IPR051410">
    <property type="entry name" value="Ferric/Cupric_Reductase"/>
</dbReference>
<feature type="region of interest" description="Disordered" evidence="14">
    <location>
        <begin position="603"/>
        <end position="642"/>
    </location>
</feature>
<dbReference type="EMBL" id="SDIL01000002">
    <property type="protein sequence ID" value="RXK42289.1"/>
    <property type="molecule type" value="Genomic_DNA"/>
</dbReference>
<dbReference type="Pfam" id="PF01794">
    <property type="entry name" value="Ferric_reduct"/>
    <property type="match status" value="1"/>
</dbReference>
<dbReference type="Pfam" id="PF08030">
    <property type="entry name" value="NAD_binding_6"/>
    <property type="match status" value="1"/>
</dbReference>
<protein>
    <recommendedName>
        <fullName evidence="3">ferric-chelate reductase (NADPH)</fullName>
        <ecNumber evidence="3">1.16.1.9</ecNumber>
    </recommendedName>
</protein>
<evidence type="ECO:0000256" key="15">
    <source>
        <dbReference type="SAM" id="Phobius"/>
    </source>
</evidence>
<evidence type="ECO:0000256" key="13">
    <source>
        <dbReference type="ARBA" id="ARBA00048483"/>
    </source>
</evidence>
<dbReference type="InterPro" id="IPR013121">
    <property type="entry name" value="Fe_red_NAD-bd_6"/>
</dbReference>
<evidence type="ECO:0000256" key="7">
    <source>
        <dbReference type="ARBA" id="ARBA00022982"/>
    </source>
</evidence>
<dbReference type="InterPro" id="IPR039261">
    <property type="entry name" value="FNR_nucleotide-bd"/>
</dbReference>
<accession>A0A4Q1BVW4</accession>
<keyword evidence="7" id="KW-0249">Electron transport</keyword>
<dbReference type="Proteomes" id="UP000289152">
    <property type="component" value="Unassembled WGS sequence"/>
</dbReference>
<comment type="catalytic activity">
    <reaction evidence="13">
        <text>2 a Fe(II)-siderophore + NADP(+) + H(+) = 2 a Fe(III)-siderophore + NADPH</text>
        <dbReference type="Rhea" id="RHEA:28795"/>
        <dbReference type="Rhea" id="RHEA-COMP:11342"/>
        <dbReference type="Rhea" id="RHEA-COMP:11344"/>
        <dbReference type="ChEBI" id="CHEBI:15378"/>
        <dbReference type="ChEBI" id="CHEBI:29033"/>
        <dbReference type="ChEBI" id="CHEBI:29034"/>
        <dbReference type="ChEBI" id="CHEBI:57783"/>
        <dbReference type="ChEBI" id="CHEBI:58349"/>
        <dbReference type="EC" id="1.16.1.9"/>
    </reaction>
</comment>
<evidence type="ECO:0000256" key="14">
    <source>
        <dbReference type="SAM" id="MobiDB-lite"/>
    </source>
</evidence>
<comment type="subcellular location">
    <subcellularLocation>
        <location evidence="1">Cell membrane</location>
        <topology evidence="1">Multi-pass membrane protein</topology>
    </subcellularLocation>
</comment>
<evidence type="ECO:0000256" key="8">
    <source>
        <dbReference type="ARBA" id="ARBA00022989"/>
    </source>
</evidence>
<dbReference type="AlphaFoldDB" id="A0A4Q1BVW4"/>
<dbReference type="InParanoid" id="A0A4Q1BVW4"/>
<feature type="transmembrane region" description="Helical" evidence="15">
    <location>
        <begin position="147"/>
        <end position="172"/>
    </location>
</feature>
<evidence type="ECO:0000256" key="3">
    <source>
        <dbReference type="ARBA" id="ARBA00012668"/>
    </source>
</evidence>
<dbReference type="OrthoDB" id="4494341at2759"/>
<dbReference type="PROSITE" id="PS51384">
    <property type="entry name" value="FAD_FR"/>
    <property type="match status" value="1"/>
</dbReference>
<evidence type="ECO:0000256" key="6">
    <source>
        <dbReference type="ARBA" id="ARBA00022692"/>
    </source>
</evidence>
<keyword evidence="18" id="KW-1185">Reference proteome</keyword>
<dbReference type="Gene3D" id="3.40.50.80">
    <property type="entry name" value="Nucleotide-binding domain of ferredoxin-NADP reductase (FNR) module"/>
    <property type="match status" value="1"/>
</dbReference>
<evidence type="ECO:0000313" key="18">
    <source>
        <dbReference type="Proteomes" id="UP000289152"/>
    </source>
</evidence>
<keyword evidence="8 15" id="KW-1133">Transmembrane helix</keyword>
<dbReference type="SUPFAM" id="SSF63380">
    <property type="entry name" value="Riboflavin synthase domain-like"/>
    <property type="match status" value="1"/>
</dbReference>
<evidence type="ECO:0000256" key="9">
    <source>
        <dbReference type="ARBA" id="ARBA00023002"/>
    </source>
</evidence>
<keyword evidence="5" id="KW-1003">Cell membrane</keyword>
<keyword evidence="11 15" id="KW-0472">Membrane</keyword>
<feature type="compositionally biased region" description="Low complexity" evidence="14">
    <location>
        <begin position="830"/>
        <end position="848"/>
    </location>
</feature>
<reference evidence="17 18" key="1">
    <citation type="submission" date="2016-06" db="EMBL/GenBank/DDBJ databases">
        <title>Evolution of pathogenesis and genome organization in the Tremellales.</title>
        <authorList>
            <person name="Cuomo C."/>
            <person name="Litvintseva A."/>
            <person name="Heitman J."/>
            <person name="Chen Y."/>
            <person name="Sun S."/>
            <person name="Springer D."/>
            <person name="Dromer F."/>
            <person name="Young S."/>
            <person name="Zeng Q."/>
            <person name="Chapman S."/>
            <person name="Gujja S."/>
            <person name="Saif S."/>
            <person name="Birren B."/>
        </authorList>
    </citation>
    <scope>NUCLEOTIDE SEQUENCE [LARGE SCALE GENOMIC DNA]</scope>
    <source>
        <strain evidence="17 18">ATCC 28783</strain>
    </source>
</reference>
<evidence type="ECO:0000256" key="4">
    <source>
        <dbReference type="ARBA" id="ARBA00022448"/>
    </source>
</evidence>
<dbReference type="Pfam" id="PF08022">
    <property type="entry name" value="FAD_binding_8"/>
    <property type="match status" value="1"/>
</dbReference>
<feature type="domain" description="FAD-binding FR-type" evidence="16">
    <location>
        <begin position="301"/>
        <end position="427"/>
    </location>
</feature>
<dbReference type="InterPro" id="IPR017938">
    <property type="entry name" value="Riboflavin_synthase-like_b-brl"/>
</dbReference>
<evidence type="ECO:0000256" key="5">
    <source>
        <dbReference type="ARBA" id="ARBA00022475"/>
    </source>
</evidence>
<keyword evidence="9" id="KW-0560">Oxidoreductase</keyword>